<reference evidence="2 3" key="1">
    <citation type="journal article" date="2018" name="Mol. Biol. Evol.">
        <title>Analysis of the draft genome of the red seaweed Gracilariopsis chorda provides insights into genome size evolution in Rhodophyta.</title>
        <authorList>
            <person name="Lee J."/>
            <person name="Yang E.C."/>
            <person name="Graf L."/>
            <person name="Yang J.H."/>
            <person name="Qiu H."/>
            <person name="Zel Zion U."/>
            <person name="Chan C.X."/>
            <person name="Stephens T.G."/>
            <person name="Weber A.P.M."/>
            <person name="Boo G.H."/>
            <person name="Boo S.M."/>
            <person name="Kim K.M."/>
            <person name="Shin Y."/>
            <person name="Jung M."/>
            <person name="Lee S.J."/>
            <person name="Yim H.S."/>
            <person name="Lee J.H."/>
            <person name="Bhattacharya D."/>
            <person name="Yoon H.S."/>
        </authorList>
    </citation>
    <scope>NUCLEOTIDE SEQUENCE [LARGE SCALE GENOMIC DNA]</scope>
    <source>
        <strain evidence="2 3">SKKU-2015</strain>
        <tissue evidence="2">Whole body</tissue>
    </source>
</reference>
<keyword evidence="3" id="KW-1185">Reference proteome</keyword>
<feature type="signal peptide" evidence="1">
    <location>
        <begin position="1"/>
        <end position="20"/>
    </location>
</feature>
<evidence type="ECO:0000313" key="3">
    <source>
        <dbReference type="Proteomes" id="UP000247409"/>
    </source>
</evidence>
<evidence type="ECO:0000313" key="2">
    <source>
        <dbReference type="EMBL" id="PXF48114.1"/>
    </source>
</evidence>
<organism evidence="2 3">
    <name type="scientific">Gracilariopsis chorda</name>
    <dbReference type="NCBI Taxonomy" id="448386"/>
    <lineage>
        <taxon>Eukaryota</taxon>
        <taxon>Rhodophyta</taxon>
        <taxon>Florideophyceae</taxon>
        <taxon>Rhodymeniophycidae</taxon>
        <taxon>Gracilariales</taxon>
        <taxon>Gracilariaceae</taxon>
        <taxon>Gracilariopsis</taxon>
    </lineage>
</organism>
<accession>A0A2V3J176</accession>
<dbReference type="EMBL" id="NBIV01000016">
    <property type="protein sequence ID" value="PXF48114.1"/>
    <property type="molecule type" value="Genomic_DNA"/>
</dbReference>
<name>A0A2V3J176_9FLOR</name>
<comment type="caution">
    <text evidence="2">The sequence shown here is derived from an EMBL/GenBank/DDBJ whole genome shotgun (WGS) entry which is preliminary data.</text>
</comment>
<keyword evidence="1" id="KW-0732">Signal</keyword>
<gene>
    <name evidence="2" type="ORF">BWQ96_02066</name>
</gene>
<feature type="chain" id="PRO_5016087513" evidence="1">
    <location>
        <begin position="21"/>
        <end position="164"/>
    </location>
</feature>
<sequence>MTLAFTAIALCVALIHLAHASSPIPYAPRDHPLYNPAYYNPYYRHSDPQSEKKCLVYTPGIPTSILNVQCLCPGVQSHAIQIRPETPTIGGCMERCYEHDELIQKACDDAYYLPGGGPPRYFAFNDAVLKGGQRRCCEEVCGGKFRITRPGTRFCDEVPYYPSY</sequence>
<protein>
    <submittedName>
        <fullName evidence="2">Uncharacterized protein</fullName>
    </submittedName>
</protein>
<dbReference type="Proteomes" id="UP000247409">
    <property type="component" value="Unassembled WGS sequence"/>
</dbReference>
<dbReference type="AlphaFoldDB" id="A0A2V3J176"/>
<proteinExistence type="predicted"/>
<evidence type="ECO:0000256" key="1">
    <source>
        <dbReference type="SAM" id="SignalP"/>
    </source>
</evidence>